<evidence type="ECO:0000313" key="2">
    <source>
        <dbReference type="Proteomes" id="UP000747110"/>
    </source>
</evidence>
<dbReference type="AlphaFoldDB" id="A0A8J4C868"/>
<organism evidence="1 2">
    <name type="scientific">Volvox reticuliferus</name>
    <dbReference type="NCBI Taxonomy" id="1737510"/>
    <lineage>
        <taxon>Eukaryota</taxon>
        <taxon>Viridiplantae</taxon>
        <taxon>Chlorophyta</taxon>
        <taxon>core chlorophytes</taxon>
        <taxon>Chlorophyceae</taxon>
        <taxon>CS clade</taxon>
        <taxon>Chlamydomonadales</taxon>
        <taxon>Volvocaceae</taxon>
        <taxon>Volvox</taxon>
    </lineage>
</organism>
<evidence type="ECO:0000313" key="1">
    <source>
        <dbReference type="EMBL" id="GIL76625.1"/>
    </source>
</evidence>
<protein>
    <submittedName>
        <fullName evidence="1">Uncharacterized protein</fullName>
    </submittedName>
</protein>
<dbReference type="Proteomes" id="UP000747110">
    <property type="component" value="Unassembled WGS sequence"/>
</dbReference>
<keyword evidence="2" id="KW-1185">Reference proteome</keyword>
<accession>A0A8J4C868</accession>
<sequence>MEVFYSFACQGTNRKGMDGISQTSENCGDAERVWHVGRCCVCWVSQELSAQIGDKGKGPYLLADVPSFGNSLNPVGGILHTDHNGVEMRKANPESGRGYAA</sequence>
<proteinExistence type="predicted"/>
<comment type="caution">
    <text evidence="1">The sequence shown here is derived from an EMBL/GenBank/DDBJ whole genome shotgun (WGS) entry which is preliminary data.</text>
</comment>
<gene>
    <name evidence="1" type="ORF">Vretifemale_6121</name>
</gene>
<dbReference type="EMBL" id="BNCP01000009">
    <property type="protein sequence ID" value="GIL76625.1"/>
    <property type="molecule type" value="Genomic_DNA"/>
</dbReference>
<reference evidence="1" key="1">
    <citation type="journal article" date="2021" name="Proc. Natl. Acad. Sci. U.S.A.">
        <title>Three genomes in the algal genus Volvox reveal the fate of a haploid sex-determining region after a transition to homothallism.</title>
        <authorList>
            <person name="Yamamoto K."/>
            <person name="Hamaji T."/>
            <person name="Kawai-Toyooka H."/>
            <person name="Matsuzaki R."/>
            <person name="Takahashi F."/>
            <person name="Nishimura Y."/>
            <person name="Kawachi M."/>
            <person name="Noguchi H."/>
            <person name="Minakuchi Y."/>
            <person name="Umen J.G."/>
            <person name="Toyoda A."/>
            <person name="Nozaki H."/>
        </authorList>
    </citation>
    <scope>NUCLEOTIDE SEQUENCE</scope>
    <source>
        <strain evidence="1">NIES-3786</strain>
    </source>
</reference>
<name>A0A8J4C868_9CHLO</name>